<dbReference type="Gene3D" id="1.10.510.10">
    <property type="entry name" value="Transferase(Phosphotransferase) domain 1"/>
    <property type="match status" value="1"/>
</dbReference>
<dbReference type="Gene3D" id="3.40.50.300">
    <property type="entry name" value="P-loop containing nucleotide triphosphate hydrolases"/>
    <property type="match status" value="1"/>
</dbReference>
<dbReference type="GO" id="GO:0004674">
    <property type="term" value="F:protein serine/threonine kinase activity"/>
    <property type="evidence" value="ECO:0007669"/>
    <property type="project" value="TreeGrafter"/>
</dbReference>
<feature type="compositionally biased region" description="Polar residues" evidence="3">
    <location>
        <begin position="1"/>
        <end position="11"/>
    </location>
</feature>
<gene>
    <name evidence="6" type="ORF">NP233_g4216</name>
</gene>
<dbReference type="AlphaFoldDB" id="A0AAD5VV36"/>
<evidence type="ECO:0000259" key="4">
    <source>
        <dbReference type="PROSITE" id="PS50011"/>
    </source>
</evidence>
<sequence length="1051" mass="117001">MDLSPTTSNGDSDVRNSPGKDGVLAFDGARLLRGLKWGLGLSNGSDLGNDDEVMTQGENRGELVGDNSEFALNIKPPDSTGRFPPQYPDSESLGRGPPSSLSSLPPPPYTNHALHAAPELPHVLRDSSNGSSLQLHDGLSAAAGPQNGEASALSAPQLIQEMRIRGSSLHSPSRYPHPKCHPDTRREFLHTLENLLSLPERSKAVYLLFGPAGSGKSAVVQTFAEICDKAGRLAAAVFFSRTKSRYDASRVMATIAHQLAAQSALYRAIVCKVIEEDPQVFTSLSTQYEKLVYRPALEANLLDNDKSLIIILDGLDECSDRHMQTELIELITRVTPTHHKSSSHPKSPSFLWLISTRPEPHIKDLVARRKPSVMCGNLSLDDHQSVKDVRQVLVSGFRDIRERFSTMFGTEAWPSEDQLERLSNVASGFFMAAFSILAFVGDAQRKDPKAQLAKCLEFFDCVPFHPNIYLATVANPFHDLDTLYMLILADVESHSLPMTISVLRLCADNGTNRSIHTPQRIVDILGIGHAAFYDALQSLHSVLDVPSPDCFDTGYPRFYHSSFPDFLRDATRSGPFTISELQSAKQLHIVGKKPVGDTISDIVFSPRSVIFYSSPEGSEASDDDGISLFIQGAEQEFSEVETDNDLETYRRLPNPLTVIPLTEKLASVLQKSKSRKALRSLQGEEAQLMVDFLYNVVRESSCPIPWLQKHALIALYKLSKTTLLYPHCYVLKDIVFDSHESGGAFSDIHRGHHGERQLCLKVIRLHQKSDTDAMLKIYAKEAILWGQLRHPNIVPFYGIYYLNDARRQVCLVSPWMHHGNLVEYLKRNPLAPRTPFFHDVAAGLCYMHTRGLIHSDLKGLNVLVDDSGHACITDFGLSFIRTDQTLAYTIAATTVHGFSYHWAAPELLDDGGRATTASDVWALGCVYYEILTGKLPYHGLSDAQIIRRLDRGILPDRPQLSQVGEAESIVWKIIDRVWVMDPEQRPRCQEILQELEWAGLSRPLEDISQQENGRDGRRSFEEAMKHGKEMVVDLMVVGRALDHLAQQNQQT</sequence>
<dbReference type="SMART" id="SM00220">
    <property type="entry name" value="S_TKc"/>
    <property type="match status" value="1"/>
</dbReference>
<name>A0AAD5VV36_9AGAR</name>
<dbReference type="SUPFAM" id="SSF56112">
    <property type="entry name" value="Protein kinase-like (PK-like)"/>
    <property type="match status" value="1"/>
</dbReference>
<comment type="caution">
    <text evidence="6">The sequence shown here is derived from an EMBL/GenBank/DDBJ whole genome shotgun (WGS) entry which is preliminary data.</text>
</comment>
<dbReference type="InterPro" id="IPR011009">
    <property type="entry name" value="Kinase-like_dom_sf"/>
</dbReference>
<dbReference type="PROSITE" id="PS50011">
    <property type="entry name" value="PROTEIN_KINASE_DOM"/>
    <property type="match status" value="1"/>
</dbReference>
<dbReference type="InterPro" id="IPR000719">
    <property type="entry name" value="Prot_kinase_dom"/>
</dbReference>
<protein>
    <submittedName>
        <fullName evidence="6">Uncharacterized protein</fullName>
    </submittedName>
</protein>
<keyword evidence="2" id="KW-0677">Repeat</keyword>
<dbReference type="InterPro" id="IPR056884">
    <property type="entry name" value="NPHP3-like_N"/>
</dbReference>
<dbReference type="Proteomes" id="UP001213000">
    <property type="component" value="Unassembled WGS sequence"/>
</dbReference>
<dbReference type="InterPro" id="IPR007111">
    <property type="entry name" value="NACHT_NTPase"/>
</dbReference>
<reference evidence="6" key="1">
    <citation type="submission" date="2022-07" db="EMBL/GenBank/DDBJ databases">
        <title>Genome Sequence of Leucocoprinus birnbaumii.</title>
        <authorList>
            <person name="Buettner E."/>
        </authorList>
    </citation>
    <scope>NUCLEOTIDE SEQUENCE</scope>
    <source>
        <strain evidence="6">VT141</strain>
    </source>
</reference>
<dbReference type="InterPro" id="IPR008271">
    <property type="entry name" value="Ser/Thr_kinase_AS"/>
</dbReference>
<dbReference type="EMBL" id="JANIEX010000222">
    <property type="protein sequence ID" value="KAJ3570724.1"/>
    <property type="molecule type" value="Genomic_DNA"/>
</dbReference>
<dbReference type="InterPro" id="IPR001245">
    <property type="entry name" value="Ser-Thr/Tyr_kinase_cat_dom"/>
</dbReference>
<evidence type="ECO:0000256" key="1">
    <source>
        <dbReference type="ARBA" id="ARBA00008171"/>
    </source>
</evidence>
<dbReference type="InterPro" id="IPR027417">
    <property type="entry name" value="P-loop_NTPase"/>
</dbReference>
<evidence type="ECO:0000256" key="2">
    <source>
        <dbReference type="ARBA" id="ARBA00022737"/>
    </source>
</evidence>
<organism evidence="6 7">
    <name type="scientific">Leucocoprinus birnbaumii</name>
    <dbReference type="NCBI Taxonomy" id="56174"/>
    <lineage>
        <taxon>Eukaryota</taxon>
        <taxon>Fungi</taxon>
        <taxon>Dikarya</taxon>
        <taxon>Basidiomycota</taxon>
        <taxon>Agaricomycotina</taxon>
        <taxon>Agaricomycetes</taxon>
        <taxon>Agaricomycetidae</taxon>
        <taxon>Agaricales</taxon>
        <taxon>Agaricineae</taxon>
        <taxon>Agaricaceae</taxon>
        <taxon>Leucocoprinus</taxon>
    </lineage>
</organism>
<accession>A0AAD5VV36</accession>
<feature type="region of interest" description="Disordered" evidence="3">
    <location>
        <begin position="1"/>
        <end position="22"/>
    </location>
</feature>
<evidence type="ECO:0000313" key="6">
    <source>
        <dbReference type="EMBL" id="KAJ3570724.1"/>
    </source>
</evidence>
<feature type="domain" description="NACHT" evidence="5">
    <location>
        <begin position="204"/>
        <end position="358"/>
    </location>
</feature>
<dbReference type="PROSITE" id="PS00108">
    <property type="entry name" value="PROTEIN_KINASE_ST"/>
    <property type="match status" value="1"/>
</dbReference>
<proteinExistence type="inferred from homology"/>
<dbReference type="SUPFAM" id="SSF52540">
    <property type="entry name" value="P-loop containing nucleoside triphosphate hydrolases"/>
    <property type="match status" value="1"/>
</dbReference>
<keyword evidence="7" id="KW-1185">Reference proteome</keyword>
<dbReference type="InterPro" id="IPR051681">
    <property type="entry name" value="Ser/Thr_Kinases-Pseudokinases"/>
</dbReference>
<dbReference type="PANTHER" id="PTHR44329">
    <property type="entry name" value="SERINE/THREONINE-PROTEIN KINASE TNNI3K-RELATED"/>
    <property type="match status" value="1"/>
</dbReference>
<dbReference type="Pfam" id="PF24883">
    <property type="entry name" value="NPHP3_N"/>
    <property type="match status" value="1"/>
</dbReference>
<feature type="region of interest" description="Disordered" evidence="3">
    <location>
        <begin position="61"/>
        <end position="152"/>
    </location>
</feature>
<comment type="similarity">
    <text evidence="1">Belongs to the protein kinase superfamily. TKL Ser/Thr protein kinase family. ROCO subfamily.</text>
</comment>
<evidence type="ECO:0000313" key="7">
    <source>
        <dbReference type="Proteomes" id="UP001213000"/>
    </source>
</evidence>
<evidence type="ECO:0000259" key="5">
    <source>
        <dbReference type="PROSITE" id="PS50837"/>
    </source>
</evidence>
<dbReference type="GO" id="GO:0005524">
    <property type="term" value="F:ATP binding"/>
    <property type="evidence" value="ECO:0007669"/>
    <property type="project" value="InterPro"/>
</dbReference>
<feature type="domain" description="Protein kinase" evidence="4">
    <location>
        <begin position="734"/>
        <end position="998"/>
    </location>
</feature>
<evidence type="ECO:0000256" key="3">
    <source>
        <dbReference type="SAM" id="MobiDB-lite"/>
    </source>
</evidence>
<dbReference type="PROSITE" id="PS50837">
    <property type="entry name" value="NACHT"/>
    <property type="match status" value="1"/>
</dbReference>
<dbReference type="Pfam" id="PF07714">
    <property type="entry name" value="PK_Tyr_Ser-Thr"/>
    <property type="match status" value="1"/>
</dbReference>